<evidence type="ECO:0000256" key="3">
    <source>
        <dbReference type="ARBA" id="ARBA00022692"/>
    </source>
</evidence>
<keyword evidence="3 7" id="KW-0812">Transmembrane</keyword>
<feature type="transmembrane region" description="Helical" evidence="7">
    <location>
        <begin position="124"/>
        <end position="146"/>
    </location>
</feature>
<proteinExistence type="inferred from homology"/>
<reference evidence="8" key="1">
    <citation type="submission" date="2018-01" db="EMBL/GenBank/DDBJ databases">
        <authorList>
            <person name="Mao J.F."/>
        </authorList>
    </citation>
    <scope>NUCLEOTIDE SEQUENCE</scope>
    <source>
        <strain evidence="8">Huo1</strain>
        <tissue evidence="8">Leaf</tissue>
    </source>
</reference>
<evidence type="ECO:0000256" key="1">
    <source>
        <dbReference type="ARBA" id="ARBA00004127"/>
    </source>
</evidence>
<feature type="transmembrane region" description="Helical" evidence="7">
    <location>
        <begin position="193"/>
        <end position="211"/>
    </location>
</feature>
<name>A0A8X8Y1U2_SALSN</name>
<comment type="subcellular location">
    <subcellularLocation>
        <location evidence="1">Endomembrane system</location>
        <topology evidence="1">Multi-pass membrane protein</topology>
    </subcellularLocation>
    <subcellularLocation>
        <location evidence="7">Golgi apparatus membrane</location>
        <topology evidence="7">Multi-pass membrane protein</topology>
    </subcellularLocation>
</comment>
<evidence type="ECO:0000313" key="8">
    <source>
        <dbReference type="EMBL" id="KAG6422587.1"/>
    </source>
</evidence>
<keyword evidence="6 7" id="KW-0472">Membrane</keyword>
<comment type="function">
    <text evidence="7">Involved in the lipid remodeling steps of GPI-anchor maturation.</text>
</comment>
<dbReference type="PANTHER" id="PTHR13148">
    <property type="entry name" value="PER1-RELATED"/>
    <property type="match status" value="1"/>
</dbReference>
<keyword evidence="4 7" id="KW-0732">Signal</keyword>
<sequence>MASSWFLPFAVALSCFFGLLRGSPGDADSVYQACVQQCEKTGCVGNECFQHCNFYSNENSTDGPWYLQEPLYIQWKQWDCLSDCRYHCMLSREEERQKLGHRPEKYHGKWPIERMYGIQEPVSVALSALNLAVQFHGWVSFFILVNYKLPFTPKKKTYYDYTGLWHVYAIFAMNYWFWTAVFLSRDVELTEKLHYSSAVALQGYSLFLALIRAFGVRLEAIRVMIAAPVFGILTTHILYMNFYEFDYDDILTGWNTRVCVAISALQIAIWAAWAAQARHPQRWKLWVIVFGGAIAMVIKLYDFSPWWGLLDAGALWHATMIPLSYLWWSFAKDDSVWMTSLSINKNK</sequence>
<feature type="transmembrane region" description="Helical" evidence="7">
    <location>
        <begin position="158"/>
        <end position="178"/>
    </location>
</feature>
<evidence type="ECO:0000256" key="7">
    <source>
        <dbReference type="RuleBase" id="RU365066"/>
    </source>
</evidence>
<keyword evidence="2 7" id="KW-0337">GPI-anchor biosynthesis</keyword>
<feature type="transmembrane region" description="Helical" evidence="7">
    <location>
        <begin position="285"/>
        <end position="301"/>
    </location>
</feature>
<dbReference type="GO" id="GO:0016788">
    <property type="term" value="F:hydrolase activity, acting on ester bonds"/>
    <property type="evidence" value="ECO:0007669"/>
    <property type="project" value="TreeGrafter"/>
</dbReference>
<comment type="caution">
    <text evidence="8">The sequence shown here is derived from an EMBL/GenBank/DDBJ whole genome shotgun (WGS) entry which is preliminary data.</text>
</comment>
<dbReference type="GO" id="GO:0006506">
    <property type="term" value="P:GPI anchor biosynthetic process"/>
    <property type="evidence" value="ECO:0007669"/>
    <property type="project" value="UniProtKB-KW"/>
</dbReference>
<dbReference type="Proteomes" id="UP000298416">
    <property type="component" value="Unassembled WGS sequence"/>
</dbReference>
<dbReference type="EMBL" id="PNBA02000006">
    <property type="protein sequence ID" value="KAG6422587.1"/>
    <property type="molecule type" value="Genomic_DNA"/>
</dbReference>
<dbReference type="Pfam" id="PF04080">
    <property type="entry name" value="Per1"/>
    <property type="match status" value="1"/>
</dbReference>
<dbReference type="PANTHER" id="PTHR13148:SF0">
    <property type="entry name" value="POST-GPI ATTACHMENT TO PROTEINS FACTOR 3"/>
    <property type="match status" value="1"/>
</dbReference>
<protein>
    <recommendedName>
        <fullName evidence="7">Post-GPI attachment to proteins factor 3</fullName>
    </recommendedName>
</protein>
<evidence type="ECO:0000256" key="5">
    <source>
        <dbReference type="ARBA" id="ARBA00022989"/>
    </source>
</evidence>
<evidence type="ECO:0000313" key="9">
    <source>
        <dbReference type="Proteomes" id="UP000298416"/>
    </source>
</evidence>
<accession>A0A8X8Y1U2</accession>
<organism evidence="8">
    <name type="scientific">Salvia splendens</name>
    <name type="common">Scarlet sage</name>
    <dbReference type="NCBI Taxonomy" id="180675"/>
    <lineage>
        <taxon>Eukaryota</taxon>
        <taxon>Viridiplantae</taxon>
        <taxon>Streptophyta</taxon>
        <taxon>Embryophyta</taxon>
        <taxon>Tracheophyta</taxon>
        <taxon>Spermatophyta</taxon>
        <taxon>Magnoliopsida</taxon>
        <taxon>eudicotyledons</taxon>
        <taxon>Gunneridae</taxon>
        <taxon>Pentapetalae</taxon>
        <taxon>asterids</taxon>
        <taxon>lamiids</taxon>
        <taxon>Lamiales</taxon>
        <taxon>Lamiaceae</taxon>
        <taxon>Nepetoideae</taxon>
        <taxon>Mentheae</taxon>
        <taxon>Salviinae</taxon>
        <taxon>Salvia</taxon>
        <taxon>Salvia subgen. Calosphace</taxon>
        <taxon>core Calosphace</taxon>
    </lineage>
</organism>
<feature type="transmembrane region" description="Helical" evidence="7">
    <location>
        <begin position="254"/>
        <end position="273"/>
    </location>
</feature>
<evidence type="ECO:0000256" key="2">
    <source>
        <dbReference type="ARBA" id="ARBA00022502"/>
    </source>
</evidence>
<gene>
    <name evidence="8" type="ORF">SASPL_119165</name>
</gene>
<feature type="transmembrane region" description="Helical" evidence="7">
    <location>
        <begin position="223"/>
        <end position="242"/>
    </location>
</feature>
<keyword evidence="5 7" id="KW-1133">Transmembrane helix</keyword>
<keyword evidence="7" id="KW-0333">Golgi apparatus</keyword>
<evidence type="ECO:0000256" key="4">
    <source>
        <dbReference type="ARBA" id="ARBA00022729"/>
    </source>
</evidence>
<dbReference type="GO" id="GO:0000139">
    <property type="term" value="C:Golgi membrane"/>
    <property type="evidence" value="ECO:0007669"/>
    <property type="project" value="UniProtKB-SubCell"/>
</dbReference>
<comment type="similarity">
    <text evidence="7">Belongs to the PGAP3 family.</text>
</comment>
<dbReference type="InterPro" id="IPR007217">
    <property type="entry name" value="Per1-like"/>
</dbReference>
<feature type="chain" id="PRO_5036515695" description="Post-GPI attachment to proteins factor 3" evidence="7">
    <location>
        <begin position="23"/>
        <end position="347"/>
    </location>
</feature>
<evidence type="ECO:0000256" key="6">
    <source>
        <dbReference type="ARBA" id="ARBA00023136"/>
    </source>
</evidence>
<keyword evidence="9" id="KW-1185">Reference proteome</keyword>
<dbReference type="GO" id="GO:0005789">
    <property type="term" value="C:endoplasmic reticulum membrane"/>
    <property type="evidence" value="ECO:0007669"/>
    <property type="project" value="TreeGrafter"/>
</dbReference>
<feature type="signal peptide" evidence="7">
    <location>
        <begin position="1"/>
        <end position="22"/>
    </location>
</feature>
<reference evidence="8" key="2">
    <citation type="submission" date="2020-08" db="EMBL/GenBank/DDBJ databases">
        <title>Plant Genome Project.</title>
        <authorList>
            <person name="Zhang R.-G."/>
        </authorList>
    </citation>
    <scope>NUCLEOTIDE SEQUENCE</scope>
    <source>
        <strain evidence="8">Huo1</strain>
        <tissue evidence="8">Leaf</tissue>
    </source>
</reference>
<dbReference type="AlphaFoldDB" id="A0A8X8Y1U2"/>
<feature type="transmembrane region" description="Helical" evidence="7">
    <location>
        <begin position="307"/>
        <end position="328"/>
    </location>
</feature>